<evidence type="ECO:0000256" key="5">
    <source>
        <dbReference type="ARBA" id="ARBA00022670"/>
    </source>
</evidence>
<dbReference type="SUPFAM" id="SSF55486">
    <property type="entry name" value="Metalloproteases ('zincins'), catalytic domain"/>
    <property type="match status" value="1"/>
</dbReference>
<dbReference type="Pfam" id="PF04151">
    <property type="entry name" value="PPC"/>
    <property type="match status" value="2"/>
</dbReference>
<evidence type="ECO:0000256" key="7">
    <source>
        <dbReference type="ARBA" id="ARBA00022737"/>
    </source>
</evidence>
<keyword evidence="7" id="KW-0677">Repeat</keyword>
<dbReference type="PROSITE" id="PS00330">
    <property type="entry name" value="HEMOLYSIN_CALCIUM"/>
    <property type="match status" value="1"/>
</dbReference>
<dbReference type="Pfam" id="PF00353">
    <property type="entry name" value="HemolysinCabind"/>
    <property type="match status" value="5"/>
</dbReference>
<dbReference type="InterPro" id="IPR011049">
    <property type="entry name" value="Serralysin-like_metalloprot_C"/>
</dbReference>
<evidence type="ECO:0000256" key="2">
    <source>
        <dbReference type="ARBA" id="ARBA00004613"/>
    </source>
</evidence>
<dbReference type="SUPFAM" id="SSF51120">
    <property type="entry name" value="beta-Roll"/>
    <property type="match status" value="3"/>
</dbReference>
<keyword evidence="13" id="KW-1185">Reference proteome</keyword>
<keyword evidence="9" id="KW-0862">Zinc</keyword>
<keyword evidence="8" id="KW-0378">Hydrolase</keyword>
<dbReference type="RefSeq" id="WP_408077354.1">
    <property type="nucleotide sequence ID" value="NZ_JBELQC010000001.1"/>
</dbReference>
<protein>
    <submittedName>
        <fullName evidence="12">M10 family metallopeptidase C-terminal domain-containing protein</fullName>
    </submittedName>
</protein>
<dbReference type="InterPro" id="IPR013858">
    <property type="entry name" value="Peptidase_M10B_C"/>
</dbReference>
<evidence type="ECO:0000256" key="1">
    <source>
        <dbReference type="ARBA" id="ARBA00001913"/>
    </source>
</evidence>
<comment type="cofactor">
    <cofactor evidence="1">
        <name>Ca(2+)</name>
        <dbReference type="ChEBI" id="CHEBI:29108"/>
    </cofactor>
</comment>
<organism evidence="12 13">
    <name type="scientific">Sphingomonas plantiphila</name>
    <dbReference type="NCBI Taxonomy" id="3163295"/>
    <lineage>
        <taxon>Bacteria</taxon>
        <taxon>Pseudomonadati</taxon>
        <taxon>Pseudomonadota</taxon>
        <taxon>Alphaproteobacteria</taxon>
        <taxon>Sphingomonadales</taxon>
        <taxon>Sphingomonadaceae</taxon>
        <taxon>Sphingomonas</taxon>
    </lineage>
</organism>
<evidence type="ECO:0000256" key="6">
    <source>
        <dbReference type="ARBA" id="ARBA00022723"/>
    </source>
</evidence>
<dbReference type="Proteomes" id="UP001629244">
    <property type="component" value="Unassembled WGS sequence"/>
</dbReference>
<evidence type="ECO:0000256" key="9">
    <source>
        <dbReference type="ARBA" id="ARBA00022833"/>
    </source>
</evidence>
<comment type="similarity">
    <text evidence="3">Belongs to the peptidase M10B family.</text>
</comment>
<dbReference type="PRINTS" id="PR00313">
    <property type="entry name" value="CABNDNGRPT"/>
</dbReference>
<dbReference type="PANTHER" id="PTHR38340:SF1">
    <property type="entry name" value="S-LAYER PROTEIN"/>
    <property type="match status" value="1"/>
</dbReference>
<dbReference type="Gene3D" id="3.40.390.10">
    <property type="entry name" value="Collagenase (Catalytic Domain)"/>
    <property type="match status" value="1"/>
</dbReference>
<keyword evidence="4" id="KW-0964">Secreted</keyword>
<gene>
    <name evidence="12" type="ORF">ABS767_05515</name>
</gene>
<dbReference type="InterPro" id="IPR018511">
    <property type="entry name" value="Hemolysin-typ_Ca-bd_CS"/>
</dbReference>
<dbReference type="InterPro" id="IPR050557">
    <property type="entry name" value="RTX_toxin/Mannuronan_C5-epim"/>
</dbReference>
<dbReference type="Pfam" id="PF08548">
    <property type="entry name" value="Peptidase_M10_C"/>
    <property type="match status" value="1"/>
</dbReference>
<evidence type="ECO:0000259" key="11">
    <source>
        <dbReference type="SMART" id="SM00235"/>
    </source>
</evidence>
<evidence type="ECO:0000256" key="8">
    <source>
        <dbReference type="ARBA" id="ARBA00022801"/>
    </source>
</evidence>
<proteinExistence type="inferred from homology"/>
<dbReference type="SUPFAM" id="SSF89260">
    <property type="entry name" value="Collagen-binding domain"/>
    <property type="match status" value="1"/>
</dbReference>
<evidence type="ECO:0000256" key="4">
    <source>
        <dbReference type="ARBA" id="ARBA00022525"/>
    </source>
</evidence>
<dbReference type="InterPro" id="IPR001343">
    <property type="entry name" value="Hemolysn_Ca-bd"/>
</dbReference>
<evidence type="ECO:0000256" key="10">
    <source>
        <dbReference type="SAM" id="MobiDB-lite"/>
    </source>
</evidence>
<dbReference type="InterPro" id="IPR024079">
    <property type="entry name" value="MetalloPept_cat_dom_sf"/>
</dbReference>
<dbReference type="PANTHER" id="PTHR38340">
    <property type="entry name" value="S-LAYER PROTEIN"/>
    <property type="match status" value="1"/>
</dbReference>
<sequence>MPAVSMALDGLSSGDFRMVAPTLDNGMDFARISDLTQHAEISVCMCEGCTKARSDEDGTDSPQGPEPFDAPGTVATTVSVVFGGSVADSLTPGDHDWFRVNLTAGQSYTFWTSGTGGSGEPDTFLSLRNSNGTAIITDDDGGQGTLSLISFTATTTGTYYLDVGGFGDGETGDYSLFASNGLWNPADAVRDNASTGASVAVGGSTTVTLNGLGDHDWYAVTLTAGQRYVFETSGATAVDTFLTIRDASGAGLGENDDGASGTFSRLVFTPTTSGTYYLDVSGWRESAQGSFTLSVGEAPPLTAWTNDQIADQLTTGYWTTPHHFNVAPGGTLTVDLSALTSEGQFLARSALAMWTDFTGINFTEQTGSAQITFDDNQDGAFANASYTAAGVTTSANVNVGTGWLTNYGTTLNSYSFQTYVHEIGHALGLGHGGNYNSTADYPTDASYLNDAWVTTVMSYFDVNENTYFANLGFTRQYTVTPMAADGIAVADLYGAVTTTRTGNTTYGFNNNSGRDIYNAQLYANVSYTIIDNGGIDTLNYSGFSADQLINLNQEAFSNIGGRVGNVVIARGTVIENATGGSGADTIVGNAANNVLNGGAGADRLYGGQGDDQFYVDVQSDVVFEFAGQGTDTVFAGASYYLYANIENLTLTGDGNLFGVGNDLANTILGNVGSNLLIGGAGNDVIRGSDGVDSLFGESGADQLFGDAGIDYLVGGIGNDTLDGGADADSLYGEDGDDVLIGGTSFHTDILVGGAGNDTLRGNSGLGDYDLMDGGAGNDSYYVDTPDDLTFEAANGGVDTVYATINGAGYYLYANVENLVLGGNTPFGVGNDLANRITGSAASNWLLGGAGNDVLNGAGGNDVLFGEAGADIFVFQAGTGGDVIGDFVAGTDRIDLSAFGLTWQTVANSMHENGGTTAIDLGNGDYIVLNGVARSALDQDDFILSGGSAADPMDDLSATAGTDDPQFGWNDNLAVREHAQFAWNLVA</sequence>
<reference evidence="12 13" key="1">
    <citation type="submission" date="2024-06" db="EMBL/GenBank/DDBJ databases">
        <authorList>
            <person name="Kaempfer P."/>
            <person name="Viver T."/>
        </authorList>
    </citation>
    <scope>NUCLEOTIDE SEQUENCE [LARGE SCALE GENOMIC DNA]</scope>
    <source>
        <strain evidence="12 13">ST-64</strain>
    </source>
</reference>
<keyword evidence="6" id="KW-0479">Metal-binding</keyword>
<dbReference type="Pfam" id="PF00413">
    <property type="entry name" value="Peptidase_M10"/>
    <property type="match status" value="1"/>
</dbReference>
<dbReference type="InterPro" id="IPR006026">
    <property type="entry name" value="Peptidase_Metallo"/>
</dbReference>
<feature type="region of interest" description="Disordered" evidence="10">
    <location>
        <begin position="52"/>
        <end position="72"/>
    </location>
</feature>
<accession>A0ABW8YKF9</accession>
<dbReference type="SMART" id="SM00235">
    <property type="entry name" value="ZnMc"/>
    <property type="match status" value="1"/>
</dbReference>
<name>A0ABW8YKF9_9SPHN</name>
<dbReference type="InterPro" id="IPR007280">
    <property type="entry name" value="Peptidase_C_arc/bac"/>
</dbReference>
<feature type="domain" description="Peptidase metallopeptidase" evidence="11">
    <location>
        <begin position="323"/>
        <end position="462"/>
    </location>
</feature>
<evidence type="ECO:0000313" key="12">
    <source>
        <dbReference type="EMBL" id="MFL9840415.1"/>
    </source>
</evidence>
<dbReference type="InterPro" id="IPR001818">
    <property type="entry name" value="Pept_M10_metallopeptidase"/>
</dbReference>
<dbReference type="EMBL" id="JBELQC010000001">
    <property type="protein sequence ID" value="MFL9840415.1"/>
    <property type="molecule type" value="Genomic_DNA"/>
</dbReference>
<comment type="caution">
    <text evidence="12">The sequence shown here is derived from an EMBL/GenBank/DDBJ whole genome shotgun (WGS) entry which is preliminary data.</text>
</comment>
<evidence type="ECO:0000313" key="13">
    <source>
        <dbReference type="Proteomes" id="UP001629244"/>
    </source>
</evidence>
<evidence type="ECO:0000256" key="3">
    <source>
        <dbReference type="ARBA" id="ARBA00009490"/>
    </source>
</evidence>
<dbReference type="Gene3D" id="2.150.10.10">
    <property type="entry name" value="Serralysin-like metalloprotease, C-terminal"/>
    <property type="match status" value="3"/>
</dbReference>
<comment type="subcellular location">
    <subcellularLocation>
        <location evidence="2">Secreted</location>
    </subcellularLocation>
</comment>
<keyword evidence="5" id="KW-0645">Protease</keyword>
<dbReference type="Gene3D" id="2.60.120.380">
    <property type="match status" value="2"/>
</dbReference>